<gene>
    <name evidence="1" type="ORF">L9F63_005427</name>
</gene>
<name>A0AAD7ZCW0_DIPPU</name>
<protein>
    <submittedName>
        <fullName evidence="1">Uncharacterized protein</fullName>
    </submittedName>
</protein>
<accession>A0AAD7ZCW0</accession>
<dbReference type="EMBL" id="JASPKZ010008886">
    <property type="protein sequence ID" value="KAJ9578360.1"/>
    <property type="molecule type" value="Genomic_DNA"/>
</dbReference>
<organism evidence="1 2">
    <name type="scientific">Diploptera punctata</name>
    <name type="common">Pacific beetle cockroach</name>
    <dbReference type="NCBI Taxonomy" id="6984"/>
    <lineage>
        <taxon>Eukaryota</taxon>
        <taxon>Metazoa</taxon>
        <taxon>Ecdysozoa</taxon>
        <taxon>Arthropoda</taxon>
        <taxon>Hexapoda</taxon>
        <taxon>Insecta</taxon>
        <taxon>Pterygota</taxon>
        <taxon>Neoptera</taxon>
        <taxon>Polyneoptera</taxon>
        <taxon>Dictyoptera</taxon>
        <taxon>Blattodea</taxon>
        <taxon>Blaberoidea</taxon>
        <taxon>Blaberidae</taxon>
        <taxon>Diplopterinae</taxon>
        <taxon>Diploptera</taxon>
    </lineage>
</organism>
<evidence type="ECO:0000313" key="2">
    <source>
        <dbReference type="Proteomes" id="UP001233999"/>
    </source>
</evidence>
<evidence type="ECO:0000313" key="1">
    <source>
        <dbReference type="EMBL" id="KAJ9578360.1"/>
    </source>
</evidence>
<comment type="caution">
    <text evidence="1">The sequence shown here is derived from an EMBL/GenBank/DDBJ whole genome shotgun (WGS) entry which is preliminary data.</text>
</comment>
<reference evidence="1" key="1">
    <citation type="journal article" date="2023" name="IScience">
        <title>Live-bearing cockroach genome reveals convergent evolutionary mechanisms linked to viviparity in insects and beyond.</title>
        <authorList>
            <person name="Fouks B."/>
            <person name="Harrison M.C."/>
            <person name="Mikhailova A.A."/>
            <person name="Marchal E."/>
            <person name="English S."/>
            <person name="Carruthers M."/>
            <person name="Jennings E.C."/>
            <person name="Chiamaka E.L."/>
            <person name="Frigard R.A."/>
            <person name="Pippel M."/>
            <person name="Attardo G.M."/>
            <person name="Benoit J.B."/>
            <person name="Bornberg-Bauer E."/>
            <person name="Tobe S.S."/>
        </authorList>
    </citation>
    <scope>NUCLEOTIDE SEQUENCE</scope>
    <source>
        <strain evidence="1">Stay&amp;Tobe</strain>
    </source>
</reference>
<dbReference type="AlphaFoldDB" id="A0AAD7ZCW0"/>
<proteinExistence type="predicted"/>
<feature type="non-terminal residue" evidence="1">
    <location>
        <position position="1"/>
    </location>
</feature>
<feature type="non-terminal residue" evidence="1">
    <location>
        <position position="95"/>
    </location>
</feature>
<dbReference type="Proteomes" id="UP001233999">
    <property type="component" value="Unassembled WGS sequence"/>
</dbReference>
<sequence>YAMSEGEVHTSVAQRIIIKFLARRRQRTSITADNVRAVRDLIVEDRRVAISEIASQVGISFGSVQAIISDELKFRKLSASPDLSPSRIYRTYVLG</sequence>
<reference evidence="1" key="2">
    <citation type="submission" date="2023-05" db="EMBL/GenBank/DDBJ databases">
        <authorList>
            <person name="Fouks B."/>
        </authorList>
    </citation>
    <scope>NUCLEOTIDE SEQUENCE</scope>
    <source>
        <strain evidence="1">Stay&amp;Tobe</strain>
        <tissue evidence="1">Testes</tissue>
    </source>
</reference>
<keyword evidence="2" id="KW-1185">Reference proteome</keyword>